<dbReference type="PANTHER" id="PTHR37015:SF2">
    <property type="entry name" value="REVERSE TRANSCRIPTASE DOMAIN-CONTAINING PROTEIN"/>
    <property type="match status" value="1"/>
</dbReference>
<evidence type="ECO:0000256" key="1">
    <source>
        <dbReference type="SAM" id="MobiDB-lite"/>
    </source>
</evidence>
<gene>
    <name evidence="2" type="ORF">D0866_05363</name>
</gene>
<dbReference type="AlphaFoldDB" id="A0A3M7B3I5"/>
<name>A0A3M7B3I5_HORWE</name>
<evidence type="ECO:0000313" key="3">
    <source>
        <dbReference type="Proteomes" id="UP000276864"/>
    </source>
</evidence>
<evidence type="ECO:0000313" key="2">
    <source>
        <dbReference type="EMBL" id="RMY34255.1"/>
    </source>
</evidence>
<dbReference type="EMBL" id="QWIM01000470">
    <property type="protein sequence ID" value="RMY34255.1"/>
    <property type="molecule type" value="Genomic_DNA"/>
</dbReference>
<reference evidence="2 3" key="1">
    <citation type="journal article" date="2018" name="BMC Genomics">
        <title>Genomic evidence for intraspecific hybridization in a clonal and extremely halotolerant yeast.</title>
        <authorList>
            <person name="Gostincar C."/>
            <person name="Stajich J.E."/>
            <person name="Zupancic J."/>
            <person name="Zalar P."/>
            <person name="Gunde-Cimerman N."/>
        </authorList>
    </citation>
    <scope>NUCLEOTIDE SEQUENCE [LARGE SCALE GENOMIC DNA]</scope>
    <source>
        <strain evidence="2 3">EXF-6651</strain>
    </source>
</reference>
<proteinExistence type="predicted"/>
<dbReference type="PANTHER" id="PTHR37015">
    <property type="entry name" value="REVERSE TRANSCRIPTASE DOMAIN-CONTAINING PROTEIN"/>
    <property type="match status" value="1"/>
</dbReference>
<dbReference type="Proteomes" id="UP000276864">
    <property type="component" value="Unassembled WGS sequence"/>
</dbReference>
<feature type="compositionally biased region" description="Basic residues" evidence="1">
    <location>
        <begin position="378"/>
        <end position="392"/>
    </location>
</feature>
<evidence type="ECO:0008006" key="4">
    <source>
        <dbReference type="Google" id="ProtNLM"/>
    </source>
</evidence>
<accession>A0A3M7B3I5</accession>
<feature type="region of interest" description="Disordered" evidence="1">
    <location>
        <begin position="375"/>
        <end position="436"/>
    </location>
</feature>
<protein>
    <recommendedName>
        <fullName evidence="4">Reverse transcriptase domain-containing protein</fullName>
    </recommendedName>
</protein>
<sequence>MTSHGSLFSQTLQEITSHKLSELSKKRDRFEYDHQRCISLSQRDEDLTGTLVTISDIVKQHFGITAAGDQGVHGSTKDSQLETNLRNLDRFLAQAKYDPTVSSKLLRRWQKTLLRYMDVQSLKYTYAWLYGQLTTEWLSTTRIPSSGVAKDDEEMADFEHVSGSKKLENRARWEQSVFQETNVDLEAIKNMLNEVFEASPSDSPNVIPRATEKLRDRVRAFESKFTTSENFNVRTLRLAIKGLLASDLLPNEKQEALSDFDKNETVLSEVADVLNMRLAAFQEWSWVKWSVFFKNTFREFRKTKDVWKSPGQEISYSERKERSYYLGQSSKHPTIMSVKKKRYARDYFLSQLLDSETQEIEGTEGEEEADFKEFAQHSRQHGRTKQTARKAARMSAPFAAQLSSANTKRKENIASDSEDDEEGNEDDEDEIRTSRNTMATRQGLLHLLSTDMLIQTRVKGDITCFRSQIDNLYPSLPHQTITTILSYFGVSQKWLQLFTRFLEAPLRFHDEAPGHTRPRKTGTPGSHVLSEVFAEVVLFCLDFTINQKADGEILWRQNDDFWFWSASEEKCVGAWTAINDFLRTVGLGLDETRSGAAHMQQDRTKQSLGIKQAPLNEKLPQGQIRWGMLYLNPESGRFAIDQRMVNTHIQELSRQLADKGDSIFAWVQVWNSYASTFFTSNFGKPANCFGREHVDNMLATHQRIQQKVFGSGSSAGGNFIDFLKTRIAERHAVTDIPDGYFYLPTELGGLEIRSPFISLLQVRDAVVEDHENLFKEWEESTLAAYRRAKRNFEEGKTRKGHRPLYQEPQRDERQSFFSFEDFMKYPEELNHGPKQNLTDVYTKLLEQPSELPIESDTNGEVQRALEELVDRVGSTSTTKLTNWAWMQPYWKWIAEMYGPELIERFGGFQIVDAGLLPMGMVGLFRGGRVQW</sequence>
<organism evidence="2 3">
    <name type="scientific">Hortaea werneckii</name>
    <name type="common">Black yeast</name>
    <name type="synonym">Cladosporium werneckii</name>
    <dbReference type="NCBI Taxonomy" id="91943"/>
    <lineage>
        <taxon>Eukaryota</taxon>
        <taxon>Fungi</taxon>
        <taxon>Dikarya</taxon>
        <taxon>Ascomycota</taxon>
        <taxon>Pezizomycotina</taxon>
        <taxon>Dothideomycetes</taxon>
        <taxon>Dothideomycetidae</taxon>
        <taxon>Mycosphaerellales</taxon>
        <taxon>Teratosphaeriaceae</taxon>
        <taxon>Hortaea</taxon>
    </lineage>
</organism>
<feature type="compositionally biased region" description="Acidic residues" evidence="1">
    <location>
        <begin position="416"/>
        <end position="430"/>
    </location>
</feature>
<comment type="caution">
    <text evidence="2">The sequence shown here is derived from an EMBL/GenBank/DDBJ whole genome shotgun (WGS) entry which is preliminary data.</text>
</comment>